<dbReference type="KEGG" id="fiy:BN1229_v1_0632"/>
<dbReference type="InterPro" id="IPR036291">
    <property type="entry name" value="NAD(P)-bd_dom_sf"/>
</dbReference>
<feature type="domain" description="NAD(P)-binding" evidence="1">
    <location>
        <begin position="2"/>
        <end position="105"/>
    </location>
</feature>
<dbReference type="InterPro" id="IPR051207">
    <property type="entry name" value="ComplexI_NDUFA9_subunit"/>
</dbReference>
<sequence>MVRRLQESGISVRVASRHPDRSRAIFDANATKLQFVRADVQDDGEVRAALAGCDGAVNAISLYAEQGSTTFESIHVQAARRIAQLARETGMQRFVHISGIGSDPNSSSKYISARGQGELVVKAAFPNAKRLRPAVMFGPDDRFLKPLSVLISRLPIFPMFGKGETRLQPAFVGDVAHAIADLMQAPDTKANAVECAGPDIYAYKELLEIVADAMRKRVQFVPMPFAAWYALARISSWLPNPQVTRTQVELMEIDNVASSKTPGFSELGIRPTSVKDVLPKIICGS</sequence>
<dbReference type="Proteomes" id="UP000033187">
    <property type="component" value="Chromosome 1"/>
</dbReference>
<name>A0A0D6JB29_9HYPH</name>
<dbReference type="PANTHER" id="PTHR12126">
    <property type="entry name" value="NADH-UBIQUINONE OXIDOREDUCTASE 39 KDA SUBUNIT-RELATED"/>
    <property type="match status" value="1"/>
</dbReference>
<dbReference type="AlphaFoldDB" id="A0A0D6JB29"/>
<keyword evidence="3" id="KW-1185">Reference proteome</keyword>
<dbReference type="EMBL" id="LN829119">
    <property type="protein sequence ID" value="CPR16064.1"/>
    <property type="molecule type" value="Genomic_DNA"/>
</dbReference>
<evidence type="ECO:0000313" key="2">
    <source>
        <dbReference type="EMBL" id="CPR16064.1"/>
    </source>
</evidence>
<organism evidence="2 3">
    <name type="scientific">Candidatus Filomicrobium marinum</name>
    <dbReference type="NCBI Taxonomy" id="1608628"/>
    <lineage>
        <taxon>Bacteria</taxon>
        <taxon>Pseudomonadati</taxon>
        <taxon>Pseudomonadota</taxon>
        <taxon>Alphaproteobacteria</taxon>
        <taxon>Hyphomicrobiales</taxon>
        <taxon>Hyphomicrobiaceae</taxon>
        <taxon>Filomicrobium</taxon>
    </lineage>
</organism>
<reference evidence="3" key="1">
    <citation type="submission" date="2015-02" db="EMBL/GenBank/DDBJ databases">
        <authorList>
            <person name="Chooi Y.-H."/>
        </authorList>
    </citation>
    <scope>NUCLEOTIDE SEQUENCE [LARGE SCALE GENOMIC DNA]</scope>
    <source>
        <strain evidence="3">strain Y</strain>
    </source>
</reference>
<protein>
    <submittedName>
        <fullName evidence="2">NAD-dependent epimerase/dehydratase</fullName>
    </submittedName>
</protein>
<dbReference type="SUPFAM" id="SSF51735">
    <property type="entry name" value="NAD(P)-binding Rossmann-fold domains"/>
    <property type="match status" value="1"/>
</dbReference>
<dbReference type="PANTHER" id="PTHR12126:SF11">
    <property type="entry name" value="NADH DEHYDROGENASE [UBIQUINONE] 1 ALPHA SUBCOMPLEX SUBUNIT 9, MITOCHONDRIAL"/>
    <property type="match status" value="1"/>
</dbReference>
<dbReference type="KEGG" id="fil:BN1229_v1_0628"/>
<dbReference type="GO" id="GO:0044877">
    <property type="term" value="F:protein-containing complex binding"/>
    <property type="evidence" value="ECO:0007669"/>
    <property type="project" value="TreeGrafter"/>
</dbReference>
<evidence type="ECO:0000259" key="1">
    <source>
        <dbReference type="Pfam" id="PF13460"/>
    </source>
</evidence>
<proteinExistence type="predicted"/>
<gene>
    <name evidence="2" type="ORF">YBN1229_v1_0632</name>
</gene>
<dbReference type="Pfam" id="PF13460">
    <property type="entry name" value="NAD_binding_10"/>
    <property type="match status" value="1"/>
</dbReference>
<accession>A0A0D6JB29</accession>
<dbReference type="CDD" id="cd05271">
    <property type="entry name" value="NDUFA9_like_SDR_a"/>
    <property type="match status" value="1"/>
</dbReference>
<dbReference type="Gene3D" id="3.40.50.720">
    <property type="entry name" value="NAD(P)-binding Rossmann-like Domain"/>
    <property type="match status" value="1"/>
</dbReference>
<dbReference type="InterPro" id="IPR016040">
    <property type="entry name" value="NAD(P)-bd_dom"/>
</dbReference>
<evidence type="ECO:0000313" key="3">
    <source>
        <dbReference type="Proteomes" id="UP000033187"/>
    </source>
</evidence>